<protein>
    <recommendedName>
        <fullName evidence="3">diaminohydroxyphosphoribosylaminopyrimidine deaminase</fullName>
        <ecNumber evidence="3">3.5.4.26</ecNumber>
    </recommendedName>
</protein>
<comment type="caution">
    <text evidence="8">The sequence shown here is derived from an EMBL/GenBank/DDBJ whole genome shotgun (WGS) entry which is preliminary data.</text>
</comment>
<evidence type="ECO:0000256" key="2">
    <source>
        <dbReference type="ARBA" id="ARBA00004882"/>
    </source>
</evidence>
<dbReference type="GO" id="GO:0009231">
    <property type="term" value="P:riboflavin biosynthetic process"/>
    <property type="evidence" value="ECO:0007669"/>
    <property type="project" value="UniProtKB-UniPathway"/>
</dbReference>
<evidence type="ECO:0000256" key="3">
    <source>
        <dbReference type="ARBA" id="ARBA00012766"/>
    </source>
</evidence>
<evidence type="ECO:0000313" key="8">
    <source>
        <dbReference type="EMBL" id="KKL76802.1"/>
    </source>
</evidence>
<feature type="domain" description="CMP/dCMP-type deaminase" evidence="7">
    <location>
        <begin position="6"/>
        <end position="128"/>
    </location>
</feature>
<dbReference type="InterPro" id="IPR002125">
    <property type="entry name" value="CMP_dCMP_dom"/>
</dbReference>
<dbReference type="InterPro" id="IPR016193">
    <property type="entry name" value="Cytidine_deaminase-like"/>
</dbReference>
<evidence type="ECO:0000256" key="6">
    <source>
        <dbReference type="ARBA" id="ARBA00022833"/>
    </source>
</evidence>
<dbReference type="PANTHER" id="PTHR11079:SF162">
    <property type="entry name" value="RIBOFLAVIN BIOSYNTHESIS PROTEIN PYRD, CHLOROPLASTIC"/>
    <property type="match status" value="1"/>
</dbReference>
<evidence type="ECO:0000259" key="7">
    <source>
        <dbReference type="PROSITE" id="PS51747"/>
    </source>
</evidence>
<dbReference type="SUPFAM" id="SSF53927">
    <property type="entry name" value="Cytidine deaminase-like"/>
    <property type="match status" value="1"/>
</dbReference>
<sequence length="165" mass="18498">MNRKTFDHNHFMREAIHLARKGIGKTSPNPIVGAVIVRNGKIMGRGYHKKFGDWHAEINAIKDTNGNVKGATLYITLEPCCHYGKTPPCVETLIKERIGRVVVGTLDPNPRVNGKGIKTLRSKGIKVDVRILEDECRELNEHYFKFIKSGIPYVTVKYAQTLDGG</sequence>
<dbReference type="UniPathway" id="UPA00275">
    <property type="reaction ID" value="UER00401"/>
</dbReference>
<dbReference type="InterPro" id="IPR016192">
    <property type="entry name" value="APOBEC/CMP_deaminase_Zn-bd"/>
</dbReference>
<keyword evidence="5" id="KW-0378">Hydrolase</keyword>
<comment type="pathway">
    <text evidence="2">Cofactor biosynthesis; riboflavin biosynthesis; 5-amino-6-(D-ribitylamino)uracil from GTP: step 2/4.</text>
</comment>
<evidence type="ECO:0000256" key="5">
    <source>
        <dbReference type="ARBA" id="ARBA00022801"/>
    </source>
</evidence>
<dbReference type="Pfam" id="PF00383">
    <property type="entry name" value="dCMP_cyt_deam_1"/>
    <property type="match status" value="1"/>
</dbReference>
<evidence type="ECO:0000256" key="4">
    <source>
        <dbReference type="ARBA" id="ARBA00022723"/>
    </source>
</evidence>
<dbReference type="GO" id="GO:0008270">
    <property type="term" value="F:zinc ion binding"/>
    <property type="evidence" value="ECO:0007669"/>
    <property type="project" value="InterPro"/>
</dbReference>
<dbReference type="CDD" id="cd01284">
    <property type="entry name" value="Riboflavin_deaminase-reductase"/>
    <property type="match status" value="1"/>
</dbReference>
<dbReference type="PROSITE" id="PS00903">
    <property type="entry name" value="CYT_DCMP_DEAMINASES_1"/>
    <property type="match status" value="1"/>
</dbReference>
<dbReference type="FunFam" id="3.40.140.10:FF:000025">
    <property type="entry name" value="Riboflavin biosynthesis protein RibD"/>
    <property type="match status" value="1"/>
</dbReference>
<gene>
    <name evidence="8" type="ORF">LCGC14_2041270</name>
</gene>
<dbReference type="NCBIfam" id="TIGR00326">
    <property type="entry name" value="eubact_ribD"/>
    <property type="match status" value="1"/>
</dbReference>
<dbReference type="Gene3D" id="3.40.140.10">
    <property type="entry name" value="Cytidine Deaminase, domain 2"/>
    <property type="match status" value="1"/>
</dbReference>
<organism evidence="8">
    <name type="scientific">marine sediment metagenome</name>
    <dbReference type="NCBI Taxonomy" id="412755"/>
    <lineage>
        <taxon>unclassified sequences</taxon>
        <taxon>metagenomes</taxon>
        <taxon>ecological metagenomes</taxon>
    </lineage>
</organism>
<dbReference type="AlphaFoldDB" id="A0A0F9HNW4"/>
<dbReference type="EC" id="3.5.4.26" evidence="3"/>
<dbReference type="PROSITE" id="PS51747">
    <property type="entry name" value="CYT_DCMP_DEAMINASES_2"/>
    <property type="match status" value="1"/>
</dbReference>
<comment type="cofactor">
    <cofactor evidence="1">
        <name>Zn(2+)</name>
        <dbReference type="ChEBI" id="CHEBI:29105"/>
    </cofactor>
</comment>
<accession>A0A0F9HNW4</accession>
<dbReference type="InterPro" id="IPR004794">
    <property type="entry name" value="Eubact_RibD"/>
</dbReference>
<keyword evidence="6" id="KW-0862">Zinc</keyword>
<evidence type="ECO:0000256" key="1">
    <source>
        <dbReference type="ARBA" id="ARBA00001947"/>
    </source>
</evidence>
<dbReference type="GO" id="GO:0008835">
    <property type="term" value="F:diaminohydroxyphosphoribosylaminopyrimidine deaminase activity"/>
    <property type="evidence" value="ECO:0007669"/>
    <property type="project" value="UniProtKB-EC"/>
</dbReference>
<dbReference type="PANTHER" id="PTHR11079">
    <property type="entry name" value="CYTOSINE DEAMINASE FAMILY MEMBER"/>
    <property type="match status" value="1"/>
</dbReference>
<name>A0A0F9HNW4_9ZZZZ</name>
<keyword evidence="4" id="KW-0479">Metal-binding</keyword>
<proteinExistence type="predicted"/>
<dbReference type="EMBL" id="LAZR01023937">
    <property type="protein sequence ID" value="KKL76802.1"/>
    <property type="molecule type" value="Genomic_DNA"/>
</dbReference>
<reference evidence="8" key="1">
    <citation type="journal article" date="2015" name="Nature">
        <title>Complex archaea that bridge the gap between prokaryotes and eukaryotes.</title>
        <authorList>
            <person name="Spang A."/>
            <person name="Saw J.H."/>
            <person name="Jorgensen S.L."/>
            <person name="Zaremba-Niedzwiedzka K."/>
            <person name="Martijn J."/>
            <person name="Lind A.E."/>
            <person name="van Eijk R."/>
            <person name="Schleper C."/>
            <person name="Guy L."/>
            <person name="Ettema T.J."/>
        </authorList>
    </citation>
    <scope>NUCLEOTIDE SEQUENCE</scope>
</reference>